<evidence type="ECO:0000313" key="3">
    <source>
        <dbReference type="Proteomes" id="UP001059041"/>
    </source>
</evidence>
<accession>A0A9W7X0Q6</accession>
<evidence type="ECO:0000313" key="2">
    <source>
        <dbReference type="EMBL" id="KAI7811674.1"/>
    </source>
</evidence>
<reference evidence="2" key="1">
    <citation type="submission" date="2021-02" db="EMBL/GenBank/DDBJ databases">
        <title>Comparative genomics reveals that relaxation of natural selection precedes convergent phenotypic evolution of cavefish.</title>
        <authorList>
            <person name="Peng Z."/>
        </authorList>
    </citation>
    <scope>NUCLEOTIDE SEQUENCE</scope>
    <source>
        <tissue evidence="2">Muscle</tissue>
    </source>
</reference>
<dbReference type="Proteomes" id="UP001059041">
    <property type="component" value="Linkage Group LG3"/>
</dbReference>
<protein>
    <submittedName>
        <fullName evidence="2">Uncharacterized protein</fullName>
    </submittedName>
</protein>
<organism evidence="2 3">
    <name type="scientific">Triplophysa rosa</name>
    <name type="common">Cave loach</name>
    <dbReference type="NCBI Taxonomy" id="992332"/>
    <lineage>
        <taxon>Eukaryota</taxon>
        <taxon>Metazoa</taxon>
        <taxon>Chordata</taxon>
        <taxon>Craniata</taxon>
        <taxon>Vertebrata</taxon>
        <taxon>Euteleostomi</taxon>
        <taxon>Actinopterygii</taxon>
        <taxon>Neopterygii</taxon>
        <taxon>Teleostei</taxon>
        <taxon>Ostariophysi</taxon>
        <taxon>Cypriniformes</taxon>
        <taxon>Nemacheilidae</taxon>
        <taxon>Triplophysa</taxon>
    </lineage>
</organism>
<comment type="caution">
    <text evidence="2">The sequence shown here is derived from an EMBL/GenBank/DDBJ whole genome shotgun (WGS) entry which is preliminary data.</text>
</comment>
<keyword evidence="3" id="KW-1185">Reference proteome</keyword>
<proteinExistence type="predicted"/>
<dbReference type="EMBL" id="JAFHDT010000003">
    <property type="protein sequence ID" value="KAI7811674.1"/>
    <property type="molecule type" value="Genomic_DNA"/>
</dbReference>
<sequence>MEWLLQPASEYRPSNLSSRIRSALTSVKEAWGFFCMFGSSAIHLLVPSSALIYLILERCNSGHDLLFRESEVQTLAAETQHGRKMDYRTEETTLPGRSGGSPGLRLSVLSSQMSRDECRRSLQIKVRAERDETHRQRRIRHQQGSEGVEMEKHQPSDISSYVRNENKELQLNDPEILQRVCNFTWWMMKRTQNPTD</sequence>
<feature type="region of interest" description="Disordered" evidence="1">
    <location>
        <begin position="129"/>
        <end position="157"/>
    </location>
</feature>
<dbReference type="AlphaFoldDB" id="A0A9W7X0Q6"/>
<gene>
    <name evidence="2" type="ORF">IRJ41_011156</name>
</gene>
<name>A0A9W7X0Q6_TRIRA</name>
<evidence type="ECO:0000256" key="1">
    <source>
        <dbReference type="SAM" id="MobiDB-lite"/>
    </source>
</evidence>